<accession>A0A1I3FVL1</accession>
<protein>
    <submittedName>
        <fullName evidence="1">Uncharacterized protein</fullName>
    </submittedName>
</protein>
<gene>
    <name evidence="1" type="ORF">SAMN05216258_104549</name>
</gene>
<dbReference type="RefSeq" id="WP_092859814.1">
    <property type="nucleotide sequence ID" value="NZ_FOQH01000004.1"/>
</dbReference>
<proteinExistence type="predicted"/>
<evidence type="ECO:0000313" key="2">
    <source>
        <dbReference type="Proteomes" id="UP000199377"/>
    </source>
</evidence>
<reference evidence="1 2" key="1">
    <citation type="submission" date="2016-10" db="EMBL/GenBank/DDBJ databases">
        <authorList>
            <person name="de Groot N.N."/>
        </authorList>
    </citation>
    <scope>NUCLEOTIDE SEQUENCE [LARGE SCALE GENOMIC DNA]</scope>
    <source>
        <strain evidence="1 2">CGMCC 1.11030</strain>
    </source>
</reference>
<dbReference type="STRING" id="1114924.SAMN05216258_104549"/>
<dbReference type="EMBL" id="FOQH01000004">
    <property type="protein sequence ID" value="SFI15290.1"/>
    <property type="molecule type" value="Genomic_DNA"/>
</dbReference>
<sequence>MAQIYTHAFIEHRADVRYIDSTRTVDLDGVRLTFAGDEAPLARKIYDLIVEHRRNAHHVEMMGAA</sequence>
<evidence type="ECO:0000313" key="1">
    <source>
        <dbReference type="EMBL" id="SFI15290.1"/>
    </source>
</evidence>
<dbReference type="Proteomes" id="UP000199377">
    <property type="component" value="Unassembled WGS sequence"/>
</dbReference>
<name>A0A1I3FVL1_9RHOB</name>
<organism evidence="1 2">
    <name type="scientific">Albimonas pacifica</name>
    <dbReference type="NCBI Taxonomy" id="1114924"/>
    <lineage>
        <taxon>Bacteria</taxon>
        <taxon>Pseudomonadati</taxon>
        <taxon>Pseudomonadota</taxon>
        <taxon>Alphaproteobacteria</taxon>
        <taxon>Rhodobacterales</taxon>
        <taxon>Paracoccaceae</taxon>
        <taxon>Albimonas</taxon>
    </lineage>
</organism>
<keyword evidence="2" id="KW-1185">Reference proteome</keyword>
<dbReference type="AlphaFoldDB" id="A0A1I3FVL1"/>